<dbReference type="PANTHER" id="PTHR21028">
    <property type="entry name" value="SI:CH211-156B7.4"/>
    <property type="match status" value="1"/>
</dbReference>
<dbReference type="SUPFAM" id="SSF55154">
    <property type="entry name" value="CYTH-like phosphatases"/>
    <property type="match status" value="1"/>
</dbReference>
<proteinExistence type="predicted"/>
<evidence type="ECO:0000313" key="2">
    <source>
        <dbReference type="EMBL" id="MBW8635767.1"/>
    </source>
</evidence>
<dbReference type="InterPro" id="IPR033469">
    <property type="entry name" value="CYTH-like_dom_sf"/>
</dbReference>
<organism evidence="2 3">
    <name type="scientific">Flavimaribacter sediminis</name>
    <dbReference type="NCBI Taxonomy" id="2865987"/>
    <lineage>
        <taxon>Bacteria</taxon>
        <taxon>Pseudomonadati</taxon>
        <taxon>Pseudomonadota</taxon>
        <taxon>Alphaproteobacteria</taxon>
        <taxon>Hyphomicrobiales</taxon>
        <taxon>Rhizobiaceae</taxon>
        <taxon>Flavimaribacter</taxon>
    </lineage>
</organism>
<evidence type="ECO:0000313" key="3">
    <source>
        <dbReference type="Proteomes" id="UP001196509"/>
    </source>
</evidence>
<dbReference type="InterPro" id="IPR023577">
    <property type="entry name" value="CYTH_domain"/>
</dbReference>
<dbReference type="PROSITE" id="PS51707">
    <property type="entry name" value="CYTH"/>
    <property type="match status" value="1"/>
</dbReference>
<keyword evidence="3" id="KW-1185">Reference proteome</keyword>
<dbReference type="PANTHER" id="PTHR21028:SF2">
    <property type="entry name" value="CYTH DOMAIN-CONTAINING PROTEIN"/>
    <property type="match status" value="1"/>
</dbReference>
<dbReference type="Pfam" id="PF01928">
    <property type="entry name" value="CYTH"/>
    <property type="match status" value="1"/>
</dbReference>
<dbReference type="InterPro" id="IPR008173">
    <property type="entry name" value="Adenylyl_cyclase_CyaB"/>
</dbReference>
<reference evidence="2" key="1">
    <citation type="submission" date="2021-08" db="EMBL/GenBank/DDBJ databases">
        <title>Hoeflea bacterium WL0058 sp. nov., isolated from the sediment.</title>
        <authorList>
            <person name="Wang L."/>
            <person name="Zhang D."/>
        </authorList>
    </citation>
    <scope>NUCLEOTIDE SEQUENCE</scope>
    <source>
        <strain evidence="2">WL0058</strain>
    </source>
</reference>
<sequence length="194" mass="21816">METSLANRGMLVDPGDHFVGKFEVERKFAVDDLTATRERLRALEAVAFTLGNRETDVFLDTADRRLSKNGQQQVVRLMEPSQRVLWISKGPGADACVAMDLEGFDKALVILMSLGFEETGRLVKDRDIYFVGDFHVTLDRVPNLGSFVELAVMTDDEASLSFWASRIDAFAEKLQLRQSALQTRSYRSMLSESD</sequence>
<gene>
    <name evidence="2" type="ORF">K1W69_01100</name>
</gene>
<accession>A0AAE3CZC8</accession>
<dbReference type="Gene3D" id="2.40.320.10">
    <property type="entry name" value="Hypothetical Protein Pfu-838710-001"/>
    <property type="match status" value="1"/>
</dbReference>
<name>A0AAE3CZC8_9HYPH</name>
<dbReference type="EMBL" id="JAICBX010000001">
    <property type="protein sequence ID" value="MBW8635767.1"/>
    <property type="molecule type" value="Genomic_DNA"/>
</dbReference>
<dbReference type="AlphaFoldDB" id="A0AAE3CZC8"/>
<comment type="caution">
    <text evidence="2">The sequence shown here is derived from an EMBL/GenBank/DDBJ whole genome shotgun (WGS) entry which is preliminary data.</text>
</comment>
<dbReference type="Proteomes" id="UP001196509">
    <property type="component" value="Unassembled WGS sequence"/>
</dbReference>
<feature type="domain" description="CYTH" evidence="1">
    <location>
        <begin position="21"/>
        <end position="192"/>
    </location>
</feature>
<evidence type="ECO:0000259" key="1">
    <source>
        <dbReference type="PROSITE" id="PS51707"/>
    </source>
</evidence>
<dbReference type="SMART" id="SM01118">
    <property type="entry name" value="CYTH"/>
    <property type="match status" value="1"/>
</dbReference>
<dbReference type="CDD" id="cd07890">
    <property type="entry name" value="CYTH-like_AC_IV-like"/>
    <property type="match status" value="1"/>
</dbReference>
<protein>
    <submittedName>
        <fullName evidence="2">Class IV adenylate cyclase</fullName>
    </submittedName>
</protein>